<evidence type="ECO:0000256" key="1">
    <source>
        <dbReference type="ARBA" id="ARBA00022475"/>
    </source>
</evidence>
<evidence type="ECO:0000256" key="3">
    <source>
        <dbReference type="ARBA" id="ARBA00022989"/>
    </source>
</evidence>
<evidence type="ECO:0000256" key="6">
    <source>
        <dbReference type="ARBA" id="ARBA00023316"/>
    </source>
</evidence>
<dbReference type="NCBIfam" id="TIGR00247">
    <property type="entry name" value="endolytic transglycosylase MltG"/>
    <property type="match status" value="1"/>
</dbReference>
<sequence length="433" mass="46950">MTDRDEREREAARLERERRRLAEQETAAAAAEPEPESTSEPEPPPTAQFRPAADVPIGTVRPGAAHPGRTAQAPPAGGAVARRRRPALIAALLALLAVLIFLWFSIFTPFKGEGSGAVVVRIPEGSGARQVGDLLAAKGVVSSGFFFSLRATISGDRDKLRAGRFTLRKGMSNGAALAALTAPPQTVTLRTLKITLPEGPGRRELAPKVKAAGVSGDYVAASRRSDVLNPRRYGAPKRTPSLEGFLFPATYDLPLPATAQRLVEDQLKAFRRAFATVDLTYARKKNLTAYDVLIIASMIERETAVPAERRRVASVIYNRLRDGIALGIDATTRYAYDNWARPLRVSEIESDNPYNTRRRLGLPPTPIGNPGLASITAAANPERTGFLYYVVKPCGEGAHAFSKTDAEFQRDVEAYNRKRAALGGKDPSTCPKR</sequence>
<evidence type="ECO:0000313" key="9">
    <source>
        <dbReference type="EMBL" id="CAB4922430.1"/>
    </source>
</evidence>
<feature type="transmembrane region" description="Helical" evidence="8">
    <location>
        <begin position="87"/>
        <end position="106"/>
    </location>
</feature>
<dbReference type="Gene3D" id="3.30.1490.480">
    <property type="entry name" value="Endolytic murein transglycosylase"/>
    <property type="match status" value="1"/>
</dbReference>
<accession>A0A6J7HXR4</accession>
<dbReference type="PANTHER" id="PTHR30518:SF2">
    <property type="entry name" value="ENDOLYTIC MUREIN TRANSGLYCOSYLASE"/>
    <property type="match status" value="1"/>
</dbReference>
<keyword evidence="6" id="KW-0961">Cell wall biogenesis/degradation</keyword>
<dbReference type="GO" id="GO:0016829">
    <property type="term" value="F:lyase activity"/>
    <property type="evidence" value="ECO:0007669"/>
    <property type="project" value="UniProtKB-KW"/>
</dbReference>
<dbReference type="HAMAP" id="MF_02065">
    <property type="entry name" value="MltG"/>
    <property type="match status" value="1"/>
</dbReference>
<reference evidence="9" key="1">
    <citation type="submission" date="2020-05" db="EMBL/GenBank/DDBJ databases">
        <authorList>
            <person name="Chiriac C."/>
            <person name="Salcher M."/>
            <person name="Ghai R."/>
            <person name="Kavagutti S V."/>
        </authorList>
    </citation>
    <scope>NUCLEOTIDE SEQUENCE</scope>
</reference>
<dbReference type="InterPro" id="IPR003770">
    <property type="entry name" value="MLTG-like"/>
</dbReference>
<keyword evidence="1" id="KW-1003">Cell membrane</keyword>
<dbReference type="EMBL" id="CAFBMX010000003">
    <property type="protein sequence ID" value="CAB4922430.1"/>
    <property type="molecule type" value="Genomic_DNA"/>
</dbReference>
<evidence type="ECO:0000256" key="2">
    <source>
        <dbReference type="ARBA" id="ARBA00022692"/>
    </source>
</evidence>
<name>A0A6J7HXR4_9ZZZZ</name>
<dbReference type="Pfam" id="PF02618">
    <property type="entry name" value="YceG"/>
    <property type="match status" value="1"/>
</dbReference>
<gene>
    <name evidence="9" type="ORF">UFOPK3674_00621</name>
</gene>
<evidence type="ECO:0000256" key="8">
    <source>
        <dbReference type="SAM" id="Phobius"/>
    </source>
</evidence>
<dbReference type="GO" id="GO:0071555">
    <property type="term" value="P:cell wall organization"/>
    <property type="evidence" value="ECO:0007669"/>
    <property type="project" value="UniProtKB-KW"/>
</dbReference>
<feature type="compositionally biased region" description="Basic and acidic residues" evidence="7">
    <location>
        <begin position="1"/>
        <end position="23"/>
    </location>
</feature>
<dbReference type="PANTHER" id="PTHR30518">
    <property type="entry name" value="ENDOLYTIC MUREIN TRANSGLYCOSYLASE"/>
    <property type="match status" value="1"/>
</dbReference>
<evidence type="ECO:0000256" key="7">
    <source>
        <dbReference type="SAM" id="MobiDB-lite"/>
    </source>
</evidence>
<keyword evidence="2 8" id="KW-0812">Transmembrane</keyword>
<evidence type="ECO:0000256" key="4">
    <source>
        <dbReference type="ARBA" id="ARBA00023136"/>
    </source>
</evidence>
<keyword evidence="3 8" id="KW-1133">Transmembrane helix</keyword>
<evidence type="ECO:0000256" key="5">
    <source>
        <dbReference type="ARBA" id="ARBA00023239"/>
    </source>
</evidence>
<dbReference type="AlphaFoldDB" id="A0A6J7HXR4"/>
<organism evidence="9">
    <name type="scientific">freshwater metagenome</name>
    <dbReference type="NCBI Taxonomy" id="449393"/>
    <lineage>
        <taxon>unclassified sequences</taxon>
        <taxon>metagenomes</taxon>
        <taxon>ecological metagenomes</taxon>
    </lineage>
</organism>
<keyword evidence="4 8" id="KW-0472">Membrane</keyword>
<feature type="region of interest" description="Disordered" evidence="7">
    <location>
        <begin position="1"/>
        <end position="78"/>
    </location>
</feature>
<keyword evidence="5" id="KW-0456">Lyase</keyword>
<protein>
    <submittedName>
        <fullName evidence="9">Unannotated protein</fullName>
    </submittedName>
</protein>
<proteinExistence type="inferred from homology"/>